<dbReference type="STRING" id="897.B2D07_11365"/>
<keyword evidence="1" id="KW-0812">Transmembrane</keyword>
<feature type="transmembrane region" description="Helical" evidence="1">
    <location>
        <begin position="12"/>
        <end position="38"/>
    </location>
</feature>
<name>S7VJY2_DESML</name>
<keyword evidence="1" id="KW-1133">Transmembrane helix</keyword>
<evidence type="ECO:0000313" key="2">
    <source>
        <dbReference type="EMBL" id="EPR44863.1"/>
    </source>
</evidence>
<dbReference type="eggNOG" id="ENOG5032ZM7">
    <property type="taxonomic scope" value="Bacteria"/>
</dbReference>
<keyword evidence="3" id="KW-1185">Reference proteome</keyword>
<organism evidence="2 3">
    <name type="scientific">Desulfococcus multivorans DSM 2059</name>
    <dbReference type="NCBI Taxonomy" id="1121405"/>
    <lineage>
        <taxon>Bacteria</taxon>
        <taxon>Pseudomonadati</taxon>
        <taxon>Thermodesulfobacteriota</taxon>
        <taxon>Desulfobacteria</taxon>
        <taxon>Desulfobacterales</taxon>
        <taxon>Desulfococcaceae</taxon>
        <taxon>Desulfococcus</taxon>
    </lineage>
</organism>
<keyword evidence="1" id="KW-0472">Membrane</keyword>
<protein>
    <recommendedName>
        <fullName evidence="4">Transmembrane protein (PGPGW)</fullName>
    </recommendedName>
</protein>
<dbReference type="AlphaFoldDB" id="S7VJY2"/>
<dbReference type="EMBL" id="ATHJ01000011">
    <property type="protein sequence ID" value="EPR44863.1"/>
    <property type="molecule type" value="Genomic_DNA"/>
</dbReference>
<reference evidence="2 3" key="1">
    <citation type="journal article" date="2013" name="Genome Announc.">
        <title>Draft genome sequences for three mercury-methylating, sulfate-reducing bacteria.</title>
        <authorList>
            <person name="Brown S.D."/>
            <person name="Hurt R.A.Jr."/>
            <person name="Gilmour C.C."/>
            <person name="Elias D.A."/>
        </authorList>
    </citation>
    <scope>NUCLEOTIDE SEQUENCE [LARGE SCALE GENOMIC DNA]</scope>
    <source>
        <strain evidence="2 3">DSM 2059</strain>
    </source>
</reference>
<dbReference type="Pfam" id="PF09656">
    <property type="entry name" value="PGPGW"/>
    <property type="match status" value="1"/>
</dbReference>
<sequence>MLGWIQTHETILWGIAGASLVTFIAALAIVPWLVIQIPADYFAGQKRPSRSRTRHRSPFAWLLLRIVKNVIGGVFVMAGIVMLVLPGQGVLTIIIGIGLMNFPGKFRLERWIVSRGPTLRFINHLRRRRGRPDLVLDVRSVCGERQRNRRK</sequence>
<evidence type="ECO:0000256" key="1">
    <source>
        <dbReference type="SAM" id="Phobius"/>
    </source>
</evidence>
<evidence type="ECO:0000313" key="3">
    <source>
        <dbReference type="Proteomes" id="UP000014977"/>
    </source>
</evidence>
<gene>
    <name evidence="2" type="ORF">dsmv_0899</name>
</gene>
<comment type="caution">
    <text evidence="2">The sequence shown here is derived from an EMBL/GenBank/DDBJ whole genome shotgun (WGS) entry which is preliminary data.</text>
</comment>
<proteinExistence type="predicted"/>
<evidence type="ECO:0008006" key="4">
    <source>
        <dbReference type="Google" id="ProtNLM"/>
    </source>
</evidence>
<dbReference type="PATRIC" id="fig|1121405.3.peg.49"/>
<dbReference type="Proteomes" id="UP000014977">
    <property type="component" value="Unassembled WGS sequence"/>
</dbReference>
<dbReference type="OrthoDB" id="9800130at2"/>
<accession>S7VJY2</accession>
<dbReference type="RefSeq" id="WP_020875090.1">
    <property type="nucleotide sequence ID" value="NZ_ATHJ01000011.1"/>
</dbReference>
<dbReference type="InterPro" id="IPR019099">
    <property type="entry name" value="Uncharacterised_PGPGW_TM"/>
</dbReference>